<keyword evidence="1" id="KW-0863">Zinc-finger</keyword>
<dbReference type="InterPro" id="IPR013083">
    <property type="entry name" value="Znf_RING/FYVE/PHD"/>
</dbReference>
<feature type="domain" description="RING-type" evidence="3">
    <location>
        <begin position="111"/>
        <end position="152"/>
    </location>
</feature>
<keyword evidence="2" id="KW-0472">Membrane</keyword>
<name>A0A9Q0L1N2_9MAGN</name>
<dbReference type="PROSITE" id="PS50089">
    <property type="entry name" value="ZF_RING_2"/>
    <property type="match status" value="1"/>
</dbReference>
<proteinExistence type="predicted"/>
<dbReference type="OrthoDB" id="9984778at2759"/>
<keyword evidence="2" id="KW-0812">Transmembrane</keyword>
<keyword evidence="5" id="KW-1185">Reference proteome</keyword>
<dbReference type="AlphaFoldDB" id="A0A9Q0L1N2"/>
<evidence type="ECO:0000313" key="4">
    <source>
        <dbReference type="EMBL" id="KAJ4980857.1"/>
    </source>
</evidence>
<keyword evidence="2" id="KW-1133">Transmembrane helix</keyword>
<dbReference type="SMART" id="SM00184">
    <property type="entry name" value="RING"/>
    <property type="match status" value="1"/>
</dbReference>
<comment type="caution">
    <text evidence="4">The sequence shown here is derived from an EMBL/GenBank/DDBJ whole genome shotgun (WGS) entry which is preliminary data.</text>
</comment>
<keyword evidence="1" id="KW-0479">Metal-binding</keyword>
<protein>
    <recommendedName>
        <fullName evidence="3">RING-type domain-containing protein</fullName>
    </recommendedName>
</protein>
<sequence>MAFTLSPLPSEAPFTVSHGSSYGTDNLINSVVIYLVILLLLLGVLRILIVNIYHLFRRVCGERETPPPLIQQQNSVIFNRDTFRPIKVLPVFPPPVYFKADEEATINKKDCSICLEYFQDGELCQILPLCEHVFHVECIAPWLKKQTCPTCRTTLILEQV</sequence>
<evidence type="ECO:0000256" key="1">
    <source>
        <dbReference type="PROSITE-ProRule" id="PRU00175"/>
    </source>
</evidence>
<accession>A0A9Q0L1N2</accession>
<dbReference type="EMBL" id="JAMYWD010000001">
    <property type="protein sequence ID" value="KAJ4980857.1"/>
    <property type="molecule type" value="Genomic_DNA"/>
</dbReference>
<dbReference type="Gene3D" id="3.30.40.10">
    <property type="entry name" value="Zinc/RING finger domain, C3HC4 (zinc finger)"/>
    <property type="match status" value="1"/>
</dbReference>
<evidence type="ECO:0000259" key="3">
    <source>
        <dbReference type="PROSITE" id="PS50089"/>
    </source>
</evidence>
<gene>
    <name evidence="4" type="ORF">NE237_031694</name>
</gene>
<dbReference type="PANTHER" id="PTHR45676">
    <property type="entry name" value="RING-H2 FINGER PROTEIN ATL51-RELATED"/>
    <property type="match status" value="1"/>
</dbReference>
<dbReference type="GO" id="GO:0016567">
    <property type="term" value="P:protein ubiquitination"/>
    <property type="evidence" value="ECO:0007669"/>
    <property type="project" value="TreeGrafter"/>
</dbReference>
<dbReference type="Pfam" id="PF13639">
    <property type="entry name" value="zf-RING_2"/>
    <property type="match status" value="1"/>
</dbReference>
<dbReference type="SUPFAM" id="SSF57850">
    <property type="entry name" value="RING/U-box"/>
    <property type="match status" value="1"/>
</dbReference>
<keyword evidence="1" id="KW-0862">Zinc</keyword>
<dbReference type="InterPro" id="IPR001841">
    <property type="entry name" value="Znf_RING"/>
</dbReference>
<organism evidence="4 5">
    <name type="scientific">Protea cynaroides</name>
    <dbReference type="NCBI Taxonomy" id="273540"/>
    <lineage>
        <taxon>Eukaryota</taxon>
        <taxon>Viridiplantae</taxon>
        <taxon>Streptophyta</taxon>
        <taxon>Embryophyta</taxon>
        <taxon>Tracheophyta</taxon>
        <taxon>Spermatophyta</taxon>
        <taxon>Magnoliopsida</taxon>
        <taxon>Proteales</taxon>
        <taxon>Proteaceae</taxon>
        <taxon>Protea</taxon>
    </lineage>
</organism>
<dbReference type="GO" id="GO:0008270">
    <property type="term" value="F:zinc ion binding"/>
    <property type="evidence" value="ECO:0007669"/>
    <property type="project" value="UniProtKB-KW"/>
</dbReference>
<evidence type="ECO:0000256" key="2">
    <source>
        <dbReference type="SAM" id="Phobius"/>
    </source>
</evidence>
<reference evidence="4" key="1">
    <citation type="journal article" date="2023" name="Plant J.">
        <title>The genome of the king protea, Protea cynaroides.</title>
        <authorList>
            <person name="Chang J."/>
            <person name="Duong T.A."/>
            <person name="Schoeman C."/>
            <person name="Ma X."/>
            <person name="Roodt D."/>
            <person name="Barker N."/>
            <person name="Li Z."/>
            <person name="Van de Peer Y."/>
            <person name="Mizrachi E."/>
        </authorList>
    </citation>
    <scope>NUCLEOTIDE SEQUENCE</scope>
    <source>
        <tissue evidence="4">Young leaves</tissue>
    </source>
</reference>
<dbReference type="Proteomes" id="UP001141806">
    <property type="component" value="Unassembled WGS sequence"/>
</dbReference>
<evidence type="ECO:0000313" key="5">
    <source>
        <dbReference type="Proteomes" id="UP001141806"/>
    </source>
</evidence>
<dbReference type="PANTHER" id="PTHR45676:SF159">
    <property type="entry name" value="RING-H2 FINGER PROTEIN ATL51"/>
    <property type="match status" value="1"/>
</dbReference>
<feature type="transmembrane region" description="Helical" evidence="2">
    <location>
        <begin position="31"/>
        <end position="53"/>
    </location>
</feature>